<reference evidence="2 3" key="1">
    <citation type="submission" date="2019-03" db="EMBL/GenBank/DDBJ databases">
        <title>Single cell metagenomics reveals metabolic interactions within the superorganism composed of flagellate Streblomastix strix and complex community of Bacteroidetes bacteria on its surface.</title>
        <authorList>
            <person name="Treitli S.C."/>
            <person name="Kolisko M."/>
            <person name="Husnik F."/>
            <person name="Keeling P."/>
            <person name="Hampl V."/>
        </authorList>
    </citation>
    <scope>NUCLEOTIDE SEQUENCE [LARGE SCALE GENOMIC DNA]</scope>
    <source>
        <strain evidence="2">ST1C</strain>
    </source>
</reference>
<accession>A0A5J4XA80</accession>
<dbReference type="EMBL" id="SNRW01000031">
    <property type="protein sequence ID" value="KAA6404077.1"/>
    <property type="molecule type" value="Genomic_DNA"/>
</dbReference>
<evidence type="ECO:0000313" key="3">
    <source>
        <dbReference type="Proteomes" id="UP000324800"/>
    </source>
</evidence>
<dbReference type="AlphaFoldDB" id="A0A5J4XA80"/>
<proteinExistence type="predicted"/>
<name>A0A5J4XA80_9EUKA</name>
<feature type="region of interest" description="Disordered" evidence="1">
    <location>
        <begin position="19"/>
        <end position="53"/>
    </location>
</feature>
<feature type="compositionally biased region" description="Acidic residues" evidence="1">
    <location>
        <begin position="27"/>
        <end position="44"/>
    </location>
</feature>
<sequence length="122" mass="14022">MTTDAGDLPMNLRYAGEESNYEKFGEEYDEDVEDQEELVSELEEPNPAQTYPQDAHKYKYNLFQSFSYCDQSGEDAEKGFVNEEVDVEEKGCNYYDGAEIDACVGVKVVDDYTFYQQISKLI</sequence>
<protein>
    <submittedName>
        <fullName evidence="2">Uncharacterized protein</fullName>
    </submittedName>
</protein>
<organism evidence="2 3">
    <name type="scientific">Streblomastix strix</name>
    <dbReference type="NCBI Taxonomy" id="222440"/>
    <lineage>
        <taxon>Eukaryota</taxon>
        <taxon>Metamonada</taxon>
        <taxon>Preaxostyla</taxon>
        <taxon>Oxymonadida</taxon>
        <taxon>Streblomastigidae</taxon>
        <taxon>Streblomastix</taxon>
    </lineage>
</organism>
<evidence type="ECO:0000313" key="2">
    <source>
        <dbReference type="EMBL" id="KAA6404077.1"/>
    </source>
</evidence>
<comment type="caution">
    <text evidence="2">The sequence shown here is derived from an EMBL/GenBank/DDBJ whole genome shotgun (WGS) entry which is preliminary data.</text>
</comment>
<dbReference type="Proteomes" id="UP000324800">
    <property type="component" value="Unassembled WGS sequence"/>
</dbReference>
<evidence type="ECO:0000256" key="1">
    <source>
        <dbReference type="SAM" id="MobiDB-lite"/>
    </source>
</evidence>
<gene>
    <name evidence="2" type="ORF">EZS28_000396</name>
</gene>